<dbReference type="Proteomes" id="UP000664800">
    <property type="component" value="Unassembled WGS sequence"/>
</dbReference>
<proteinExistence type="predicted"/>
<dbReference type="RefSeq" id="WP_276732162.1">
    <property type="nucleotide sequence ID" value="NZ_JAFKMR010000030.1"/>
</dbReference>
<comment type="caution">
    <text evidence="2">The sequence shown here is derived from an EMBL/GenBank/DDBJ whole genome shotgun (WGS) entry which is preliminary data.</text>
</comment>
<accession>A0A8I1SWI0</accession>
<evidence type="ECO:0000313" key="3">
    <source>
        <dbReference type="Proteomes" id="UP000664800"/>
    </source>
</evidence>
<protein>
    <submittedName>
        <fullName evidence="2">Transcriptional initiation protein Tat</fullName>
    </submittedName>
</protein>
<evidence type="ECO:0000313" key="2">
    <source>
        <dbReference type="EMBL" id="MBN8745402.1"/>
    </source>
</evidence>
<reference evidence="2" key="1">
    <citation type="submission" date="2021-02" db="EMBL/GenBank/DDBJ databases">
        <title>Thiocyanate and organic carbon inputs drive convergent selection for specific autotrophic Afipia and Thiobacillus strains within complex microbiomes.</title>
        <authorList>
            <person name="Huddy R.J."/>
            <person name="Sachdeva R."/>
            <person name="Kadzinga F."/>
            <person name="Kantor R.S."/>
            <person name="Harrison S.T.L."/>
            <person name="Banfield J.F."/>
        </authorList>
    </citation>
    <scope>NUCLEOTIDE SEQUENCE</scope>
    <source>
        <strain evidence="2">SCN18_13_7_16_R3_B_64_19</strain>
    </source>
</reference>
<name>A0A8I1SWI0_THIA3</name>
<dbReference type="PROSITE" id="PS51318">
    <property type="entry name" value="TAT"/>
    <property type="match status" value="1"/>
</dbReference>
<gene>
    <name evidence="2" type="ORF">J0I24_14040</name>
</gene>
<feature type="chain" id="PRO_5034997224" evidence="1">
    <location>
        <begin position="36"/>
        <end position="266"/>
    </location>
</feature>
<organism evidence="2 3">
    <name type="scientific">Thiomonas arsenitoxydans (strain DSM 22701 / CIP 110005 / 3As)</name>
    <dbReference type="NCBI Taxonomy" id="426114"/>
    <lineage>
        <taxon>Bacteria</taxon>
        <taxon>Pseudomonadati</taxon>
        <taxon>Pseudomonadota</taxon>
        <taxon>Betaproteobacteria</taxon>
        <taxon>Burkholderiales</taxon>
        <taxon>Thiomonas</taxon>
    </lineage>
</organism>
<dbReference type="EMBL" id="JAFKMR010000030">
    <property type="protein sequence ID" value="MBN8745402.1"/>
    <property type="molecule type" value="Genomic_DNA"/>
</dbReference>
<sequence>MSTQSPVQPSRRLALQSTLVAGLGLTALGAKTAQAASAQERFMPQGASTLAELGKKLAAAPRRRDFKTTQMVLENRDEWDAEALDLVLAYAGQPKQVWNNTNLEGPWLNLMRNSMNAQIWSFKHPDFLAVSATHGPAHLALFDDALWAKYQLGSLTKGKAKTNTWIKTSLAADADPKSVEDPKGVYSPADNSITVLQERGAVFLACHNAIWELTGHLHAIGRNPDKVSHAQMAAEFTNHLIPGAVLTPGIVGTLVELENAGYRYAG</sequence>
<keyword evidence="1" id="KW-0732">Signal</keyword>
<dbReference type="AlphaFoldDB" id="A0A8I1SWI0"/>
<dbReference type="InterPro" id="IPR006311">
    <property type="entry name" value="TAT_signal"/>
</dbReference>
<evidence type="ECO:0000256" key="1">
    <source>
        <dbReference type="SAM" id="SignalP"/>
    </source>
</evidence>
<feature type="signal peptide" evidence="1">
    <location>
        <begin position="1"/>
        <end position="35"/>
    </location>
</feature>